<dbReference type="AlphaFoldDB" id="A0A431W1U2"/>
<feature type="chain" id="PRO_5019186343" description="VCBS repeat-containing protein" evidence="1">
    <location>
        <begin position="19"/>
        <end position="266"/>
    </location>
</feature>
<sequence>MMQRLLLLALLLWGGAAALTPAEVERWPVIYDPAAPSVEQRFSSAEAALLTQIAGSKPVRLAMQTVQKEHSYRTLIPLGLENVLFSVVAPFRTAQPERLTVFDVMDGEPPVLLAVLSSEQGSAGWLVDLGRVINTGLCGATEGYSLRDLNRDGRREMALVIGCGDAGSGSADLSLLDWQAGELRQFGQLEIYRSDPFGSPAGSVTTEATVHVLKGARPRIVSVEETLISARQVQEQAQPQVLSRQTTLREMEPISAQDRLRVRRLW</sequence>
<keyword evidence="1" id="KW-0732">Signal</keyword>
<gene>
    <name evidence="2" type="ORF">EJ104_03490</name>
</gene>
<accession>A0A431W1U2</accession>
<proteinExistence type="predicted"/>
<comment type="caution">
    <text evidence="2">The sequence shown here is derived from an EMBL/GenBank/DDBJ whole genome shotgun (WGS) entry which is preliminary data.</text>
</comment>
<evidence type="ECO:0000313" key="2">
    <source>
        <dbReference type="EMBL" id="RTR29462.1"/>
    </source>
</evidence>
<keyword evidence="3" id="KW-1185">Reference proteome</keyword>
<evidence type="ECO:0000256" key="1">
    <source>
        <dbReference type="SAM" id="SignalP"/>
    </source>
</evidence>
<evidence type="ECO:0000313" key="3">
    <source>
        <dbReference type="Proteomes" id="UP000277766"/>
    </source>
</evidence>
<dbReference type="EMBL" id="RXPE01000004">
    <property type="protein sequence ID" value="RTR29462.1"/>
    <property type="molecule type" value="Genomic_DNA"/>
</dbReference>
<reference evidence="2 3" key="1">
    <citation type="submission" date="2018-12" db="EMBL/GenBank/DDBJ databases">
        <title>Deinococcus radiophilus ATCC 27603 genome sequencing and assembly.</title>
        <authorList>
            <person name="Maclea K.S."/>
            <person name="Maynard C.R."/>
        </authorList>
    </citation>
    <scope>NUCLEOTIDE SEQUENCE [LARGE SCALE GENOMIC DNA]</scope>
    <source>
        <strain evidence="2 3">ATCC 27603</strain>
    </source>
</reference>
<organism evidence="2 3">
    <name type="scientific">Deinococcus radiophilus</name>
    <dbReference type="NCBI Taxonomy" id="32062"/>
    <lineage>
        <taxon>Bacteria</taxon>
        <taxon>Thermotogati</taxon>
        <taxon>Deinococcota</taxon>
        <taxon>Deinococci</taxon>
        <taxon>Deinococcales</taxon>
        <taxon>Deinococcaceae</taxon>
        <taxon>Deinococcus</taxon>
    </lineage>
</organism>
<dbReference type="OrthoDB" id="71318at2"/>
<protein>
    <recommendedName>
        <fullName evidence="4">VCBS repeat-containing protein</fullName>
    </recommendedName>
</protein>
<name>A0A431W1U2_9DEIO</name>
<evidence type="ECO:0008006" key="4">
    <source>
        <dbReference type="Google" id="ProtNLM"/>
    </source>
</evidence>
<feature type="signal peptide" evidence="1">
    <location>
        <begin position="1"/>
        <end position="18"/>
    </location>
</feature>
<dbReference type="RefSeq" id="WP_126351373.1">
    <property type="nucleotide sequence ID" value="NZ_CP086380.1"/>
</dbReference>
<dbReference type="Proteomes" id="UP000277766">
    <property type="component" value="Unassembled WGS sequence"/>
</dbReference>